<proteinExistence type="predicted"/>
<evidence type="ECO:0000313" key="2">
    <source>
        <dbReference type="Proteomes" id="UP000268973"/>
    </source>
</evidence>
<sequence>MRSKPIVFVLLALLCLSFSVKALVIEEWLEPVVEYQTFTGDWVIQATDNIPSPPIKVQDQDKNRVLVKLRRIGLVWIPRTSVRLSEETLDLTCQKSSAVRAGDYQNFGMRGDSDLEIKCLNE</sequence>
<dbReference type="OrthoDB" id="7064287at2"/>
<dbReference type="EMBL" id="RXZH01000001">
    <property type="protein sequence ID" value="RTZ17284.1"/>
    <property type="molecule type" value="Genomic_DNA"/>
</dbReference>
<dbReference type="RefSeq" id="WP_126572040.1">
    <property type="nucleotide sequence ID" value="NZ_RXZH01000001.1"/>
</dbReference>
<dbReference type="Proteomes" id="UP000268973">
    <property type="component" value="Unassembled WGS sequence"/>
</dbReference>
<comment type="caution">
    <text evidence="1">The sequence shown here is derived from an EMBL/GenBank/DDBJ whole genome shotgun (WGS) entry which is preliminary data.</text>
</comment>
<gene>
    <name evidence="1" type="ORF">EJ063_00440</name>
</gene>
<dbReference type="AlphaFoldDB" id="A0A432D043"/>
<keyword evidence="2" id="KW-1185">Reference proteome</keyword>
<name>A0A432D043_9VIBR</name>
<reference evidence="1 2" key="1">
    <citation type="submission" date="2018-12" db="EMBL/GenBank/DDBJ databases">
        <title>Vibrio sp. isolated from China Sea.</title>
        <authorList>
            <person name="Li Y."/>
        </authorList>
    </citation>
    <scope>NUCLEOTIDE SEQUENCE [LARGE SCALE GENOMIC DNA]</scope>
    <source>
        <strain evidence="1 2">BEI207</strain>
    </source>
</reference>
<evidence type="ECO:0000313" key="1">
    <source>
        <dbReference type="EMBL" id="RTZ17284.1"/>
    </source>
</evidence>
<protein>
    <submittedName>
        <fullName evidence="1">Uncharacterized protein</fullName>
    </submittedName>
</protein>
<accession>A0A432D043</accession>
<organism evidence="1 2">
    <name type="scientific">Vibrio aquaticus</name>
    <dbReference type="NCBI Taxonomy" id="2496559"/>
    <lineage>
        <taxon>Bacteria</taxon>
        <taxon>Pseudomonadati</taxon>
        <taxon>Pseudomonadota</taxon>
        <taxon>Gammaproteobacteria</taxon>
        <taxon>Vibrionales</taxon>
        <taxon>Vibrionaceae</taxon>
        <taxon>Vibrio</taxon>
    </lineage>
</organism>